<evidence type="ECO:0000313" key="1">
    <source>
        <dbReference type="EMBL" id="KAJ9579284.1"/>
    </source>
</evidence>
<reference evidence="1" key="1">
    <citation type="journal article" date="2023" name="IScience">
        <title>Live-bearing cockroach genome reveals convergent evolutionary mechanisms linked to viviparity in insects and beyond.</title>
        <authorList>
            <person name="Fouks B."/>
            <person name="Harrison M.C."/>
            <person name="Mikhailova A.A."/>
            <person name="Marchal E."/>
            <person name="English S."/>
            <person name="Carruthers M."/>
            <person name="Jennings E.C."/>
            <person name="Chiamaka E.L."/>
            <person name="Frigard R.A."/>
            <person name="Pippel M."/>
            <person name="Attardo G.M."/>
            <person name="Benoit J.B."/>
            <person name="Bornberg-Bauer E."/>
            <person name="Tobe S.S."/>
        </authorList>
    </citation>
    <scope>NUCLEOTIDE SEQUENCE</scope>
    <source>
        <strain evidence="1">Stay&amp;Tobe</strain>
    </source>
</reference>
<name>A0AAD8E769_DIPPU</name>
<accession>A0AAD8E769</accession>
<proteinExistence type="predicted"/>
<dbReference type="AlphaFoldDB" id="A0AAD8E769"/>
<sequence>NFDEEPLCGKSLFRWQPTFTTGNVWRHDWKLIGGISSLFYADSRTVLTFILSQGTTAAEVVIG</sequence>
<evidence type="ECO:0000313" key="2">
    <source>
        <dbReference type="Proteomes" id="UP001233999"/>
    </source>
</evidence>
<feature type="non-terminal residue" evidence="1">
    <location>
        <position position="63"/>
    </location>
</feature>
<comment type="caution">
    <text evidence="1">The sequence shown here is derived from an EMBL/GenBank/DDBJ whole genome shotgun (WGS) entry which is preliminary data.</text>
</comment>
<feature type="non-terminal residue" evidence="1">
    <location>
        <position position="1"/>
    </location>
</feature>
<reference evidence="1" key="2">
    <citation type="submission" date="2023-05" db="EMBL/GenBank/DDBJ databases">
        <authorList>
            <person name="Fouks B."/>
        </authorList>
    </citation>
    <scope>NUCLEOTIDE SEQUENCE</scope>
    <source>
        <strain evidence="1">Stay&amp;Tobe</strain>
        <tissue evidence="1">Testes</tissue>
    </source>
</reference>
<keyword evidence="2" id="KW-1185">Reference proteome</keyword>
<dbReference type="Proteomes" id="UP001233999">
    <property type="component" value="Unassembled WGS sequence"/>
</dbReference>
<organism evidence="1 2">
    <name type="scientific">Diploptera punctata</name>
    <name type="common">Pacific beetle cockroach</name>
    <dbReference type="NCBI Taxonomy" id="6984"/>
    <lineage>
        <taxon>Eukaryota</taxon>
        <taxon>Metazoa</taxon>
        <taxon>Ecdysozoa</taxon>
        <taxon>Arthropoda</taxon>
        <taxon>Hexapoda</taxon>
        <taxon>Insecta</taxon>
        <taxon>Pterygota</taxon>
        <taxon>Neoptera</taxon>
        <taxon>Polyneoptera</taxon>
        <taxon>Dictyoptera</taxon>
        <taxon>Blattodea</taxon>
        <taxon>Blaberoidea</taxon>
        <taxon>Blaberidae</taxon>
        <taxon>Diplopterinae</taxon>
        <taxon>Diploptera</taxon>
    </lineage>
</organism>
<protein>
    <submittedName>
        <fullName evidence="1">Uncharacterized protein</fullName>
    </submittedName>
</protein>
<gene>
    <name evidence="1" type="ORF">L9F63_024610</name>
</gene>
<dbReference type="EMBL" id="JASPKZ010008546">
    <property type="protein sequence ID" value="KAJ9579284.1"/>
    <property type="molecule type" value="Genomic_DNA"/>
</dbReference>